<evidence type="ECO:0000256" key="3">
    <source>
        <dbReference type="ARBA" id="ARBA00022448"/>
    </source>
</evidence>
<dbReference type="Proteomes" id="UP000219182">
    <property type="component" value="Unassembled WGS sequence"/>
</dbReference>
<feature type="transmembrane region" description="Helical" evidence="9">
    <location>
        <begin position="73"/>
        <end position="97"/>
    </location>
</feature>
<comment type="similarity">
    <text evidence="2">Belongs to the binding-protein-dependent transport system permease family. HisMQ subfamily.</text>
</comment>
<gene>
    <name evidence="11" type="primary">ehuD</name>
    <name evidence="11" type="ORF">CN311_02970</name>
</gene>
<dbReference type="InterPro" id="IPR000515">
    <property type="entry name" value="MetI-like"/>
</dbReference>
<dbReference type="NCBIfam" id="TIGR03003">
    <property type="entry name" value="ectoine_ehuD"/>
    <property type="match status" value="1"/>
</dbReference>
<dbReference type="Gene3D" id="1.10.3720.10">
    <property type="entry name" value="MetI-like"/>
    <property type="match status" value="1"/>
</dbReference>
<reference evidence="11 12" key="1">
    <citation type="submission" date="2017-09" db="EMBL/GenBank/DDBJ databases">
        <title>Mesorhizobum sanjuanii sp. nov. isolated from nodules of Lotus tenuis in saline-alkaline lowlands of Flooding Pampa.</title>
        <authorList>
            <person name="Sannazzaro A.I."/>
            <person name="Torres Tejerizo G.A."/>
            <person name="Fontana F."/>
            <person name="Cumpa Velazquez L.M."/>
            <person name="Hansen L."/>
            <person name="Pistorio M."/>
            <person name="Estrella M.J."/>
        </authorList>
    </citation>
    <scope>NUCLEOTIDE SEQUENCE [LARGE SCALE GENOMIC DNA]</scope>
    <source>
        <strain evidence="11 12">BSA136</strain>
    </source>
</reference>
<evidence type="ECO:0000256" key="4">
    <source>
        <dbReference type="ARBA" id="ARBA00022475"/>
    </source>
</evidence>
<evidence type="ECO:0000256" key="7">
    <source>
        <dbReference type="ARBA" id="ARBA00022989"/>
    </source>
</evidence>
<feature type="transmembrane region" description="Helical" evidence="9">
    <location>
        <begin position="189"/>
        <end position="210"/>
    </location>
</feature>
<comment type="caution">
    <text evidence="11">The sequence shown here is derived from an EMBL/GenBank/DDBJ whole genome shotgun (WGS) entry which is preliminary data.</text>
</comment>
<evidence type="ECO:0000313" key="11">
    <source>
        <dbReference type="EMBL" id="PDQ22563.1"/>
    </source>
</evidence>
<comment type="subcellular location">
    <subcellularLocation>
        <location evidence="1">Cell inner membrane</location>
        <topology evidence="1">Multi-pass membrane protein</topology>
    </subcellularLocation>
    <subcellularLocation>
        <location evidence="9">Cell membrane</location>
        <topology evidence="9">Multi-pass membrane protein</topology>
    </subcellularLocation>
</comment>
<dbReference type="InterPro" id="IPR035906">
    <property type="entry name" value="MetI-like_sf"/>
</dbReference>
<evidence type="ECO:0000256" key="5">
    <source>
        <dbReference type="ARBA" id="ARBA00022692"/>
    </source>
</evidence>
<evidence type="ECO:0000256" key="2">
    <source>
        <dbReference type="ARBA" id="ARBA00010072"/>
    </source>
</evidence>
<dbReference type="InterPro" id="IPR043429">
    <property type="entry name" value="ArtM/GltK/GlnP/TcyL/YhdX-like"/>
</dbReference>
<protein>
    <submittedName>
        <fullName evidence="11">Ectoine/hydroxyectoine ABC transporter permease subunit EhuD</fullName>
    </submittedName>
</protein>
<evidence type="ECO:0000259" key="10">
    <source>
        <dbReference type="PROSITE" id="PS50928"/>
    </source>
</evidence>
<keyword evidence="5 9" id="KW-0812">Transmembrane</keyword>
<dbReference type="Pfam" id="PF00528">
    <property type="entry name" value="BPD_transp_1"/>
    <property type="match status" value="1"/>
</dbReference>
<name>A0A2A6FLF0_9HYPH</name>
<dbReference type="PANTHER" id="PTHR30614:SF0">
    <property type="entry name" value="L-CYSTINE TRANSPORT SYSTEM PERMEASE PROTEIN TCYL"/>
    <property type="match status" value="1"/>
</dbReference>
<sequence length="219" mass="23972">MDWSWDFVTEIVPALIQGLIVTVEITLVSSVVAMVIGLLFAVAKMSPVNSLRRTAVIVTEGIRRTPLLVQLYFLFYVLPDLGVLLSPFAAGVIGLGLHYGTYLSEVYRAGIINVPVGQWEAARACNLTSRQTWTEIVLPQAIPPMIPPLGNYVIAMFKETPILSAITVMDLMGEALAQANFNYRYLEPITLVAAGFLIVSLCSAAIIKLLENYLNLRAS</sequence>
<proteinExistence type="inferred from homology"/>
<feature type="domain" description="ABC transmembrane type-1" evidence="10">
    <location>
        <begin position="19"/>
        <end position="210"/>
    </location>
</feature>
<dbReference type="SUPFAM" id="SSF161098">
    <property type="entry name" value="MetI-like"/>
    <property type="match status" value="1"/>
</dbReference>
<dbReference type="GO" id="GO:0006865">
    <property type="term" value="P:amino acid transport"/>
    <property type="evidence" value="ECO:0007669"/>
    <property type="project" value="UniProtKB-KW"/>
</dbReference>
<evidence type="ECO:0000256" key="6">
    <source>
        <dbReference type="ARBA" id="ARBA00022970"/>
    </source>
</evidence>
<organism evidence="11 12">
    <name type="scientific">Mesorhizobium sanjuanii</name>
    <dbReference type="NCBI Taxonomy" id="2037900"/>
    <lineage>
        <taxon>Bacteria</taxon>
        <taxon>Pseudomonadati</taxon>
        <taxon>Pseudomonadota</taxon>
        <taxon>Alphaproteobacteria</taxon>
        <taxon>Hyphomicrobiales</taxon>
        <taxon>Phyllobacteriaceae</taxon>
        <taxon>Mesorhizobium</taxon>
    </lineage>
</organism>
<dbReference type="PANTHER" id="PTHR30614">
    <property type="entry name" value="MEMBRANE COMPONENT OF AMINO ACID ABC TRANSPORTER"/>
    <property type="match status" value="1"/>
</dbReference>
<dbReference type="PROSITE" id="PS50928">
    <property type="entry name" value="ABC_TM1"/>
    <property type="match status" value="1"/>
</dbReference>
<feature type="transmembrane region" description="Helical" evidence="9">
    <location>
        <begin position="20"/>
        <end position="43"/>
    </location>
</feature>
<dbReference type="GO" id="GO:0043190">
    <property type="term" value="C:ATP-binding cassette (ABC) transporter complex"/>
    <property type="evidence" value="ECO:0007669"/>
    <property type="project" value="InterPro"/>
</dbReference>
<accession>A0A2A6FLF0</accession>
<evidence type="ECO:0000313" key="12">
    <source>
        <dbReference type="Proteomes" id="UP000219182"/>
    </source>
</evidence>
<evidence type="ECO:0000256" key="9">
    <source>
        <dbReference type="RuleBase" id="RU363032"/>
    </source>
</evidence>
<dbReference type="AlphaFoldDB" id="A0A2A6FLF0"/>
<keyword evidence="4" id="KW-1003">Cell membrane</keyword>
<dbReference type="InterPro" id="IPR010065">
    <property type="entry name" value="AA_ABC_transptr_permease_3TM"/>
</dbReference>
<dbReference type="EMBL" id="NWQG01000013">
    <property type="protein sequence ID" value="PDQ22563.1"/>
    <property type="molecule type" value="Genomic_DNA"/>
</dbReference>
<dbReference type="InterPro" id="IPR014341">
    <property type="entry name" value="Ectoine_EhuD"/>
</dbReference>
<evidence type="ECO:0000256" key="1">
    <source>
        <dbReference type="ARBA" id="ARBA00004429"/>
    </source>
</evidence>
<dbReference type="RefSeq" id="WP_097571926.1">
    <property type="nucleotide sequence ID" value="NZ_NWQG01000013.1"/>
</dbReference>
<keyword evidence="6" id="KW-0029">Amino-acid transport</keyword>
<keyword evidence="8 9" id="KW-0472">Membrane</keyword>
<keyword evidence="7 9" id="KW-1133">Transmembrane helix</keyword>
<dbReference type="GO" id="GO:0022857">
    <property type="term" value="F:transmembrane transporter activity"/>
    <property type="evidence" value="ECO:0007669"/>
    <property type="project" value="InterPro"/>
</dbReference>
<keyword evidence="3 9" id="KW-0813">Transport</keyword>
<keyword evidence="12" id="KW-1185">Reference proteome</keyword>
<dbReference type="NCBIfam" id="TIGR01726">
    <property type="entry name" value="HEQRo_perm_3TM"/>
    <property type="match status" value="1"/>
</dbReference>
<dbReference type="CDD" id="cd06261">
    <property type="entry name" value="TM_PBP2"/>
    <property type="match status" value="1"/>
</dbReference>
<evidence type="ECO:0000256" key="8">
    <source>
        <dbReference type="ARBA" id="ARBA00023136"/>
    </source>
</evidence>